<dbReference type="GO" id="GO:0016787">
    <property type="term" value="F:hydrolase activity"/>
    <property type="evidence" value="ECO:0007669"/>
    <property type="project" value="UniProtKB-KW"/>
</dbReference>
<keyword evidence="8" id="KW-0862">Zinc</keyword>
<dbReference type="OrthoDB" id="4279at2"/>
<dbReference type="Proteomes" id="UP000095209">
    <property type="component" value="Unassembled WGS sequence"/>
</dbReference>
<keyword evidence="6" id="KW-0479">Metal-binding</keyword>
<evidence type="ECO:0000256" key="10">
    <source>
        <dbReference type="ARBA" id="ARBA00048968"/>
    </source>
</evidence>
<dbReference type="InterPro" id="IPR003730">
    <property type="entry name" value="Cu_polyphenol_OxRdtase"/>
</dbReference>
<protein>
    <recommendedName>
        <fullName evidence="12">Purine nucleoside phosphorylase</fullName>
    </recommendedName>
</protein>
<dbReference type="STRING" id="1305675.BFG57_06070"/>
<dbReference type="RefSeq" id="WP_069718696.1">
    <property type="nucleotide sequence ID" value="NZ_MJEH01000063.1"/>
</dbReference>
<dbReference type="NCBIfam" id="TIGR00726">
    <property type="entry name" value="peptidoglycan editing factor PgeF"/>
    <property type="match status" value="1"/>
</dbReference>
<dbReference type="InterPro" id="IPR011324">
    <property type="entry name" value="Cytotoxic_necrot_fac-like_cat"/>
</dbReference>
<evidence type="ECO:0000256" key="8">
    <source>
        <dbReference type="ARBA" id="ARBA00022833"/>
    </source>
</evidence>
<comment type="similarity">
    <text evidence="4 12">Belongs to the purine nucleoside phosphorylase YfiH/LACC1 family.</text>
</comment>
<proteinExistence type="inferred from homology"/>
<evidence type="ECO:0000256" key="6">
    <source>
        <dbReference type="ARBA" id="ARBA00022723"/>
    </source>
</evidence>
<comment type="catalytic activity">
    <reaction evidence="9">
        <text>adenosine + H2O + H(+) = inosine + NH4(+)</text>
        <dbReference type="Rhea" id="RHEA:24408"/>
        <dbReference type="ChEBI" id="CHEBI:15377"/>
        <dbReference type="ChEBI" id="CHEBI:15378"/>
        <dbReference type="ChEBI" id="CHEBI:16335"/>
        <dbReference type="ChEBI" id="CHEBI:17596"/>
        <dbReference type="ChEBI" id="CHEBI:28938"/>
        <dbReference type="EC" id="3.5.4.4"/>
    </reaction>
    <physiologicalReaction direction="left-to-right" evidence="9">
        <dbReference type="Rhea" id="RHEA:24409"/>
    </physiologicalReaction>
</comment>
<dbReference type="CDD" id="cd16833">
    <property type="entry name" value="YfiH"/>
    <property type="match status" value="1"/>
</dbReference>
<organism evidence="13 14">
    <name type="scientific">Bacillus solimangrovi</name>
    <dbReference type="NCBI Taxonomy" id="1305675"/>
    <lineage>
        <taxon>Bacteria</taxon>
        <taxon>Bacillati</taxon>
        <taxon>Bacillota</taxon>
        <taxon>Bacilli</taxon>
        <taxon>Bacillales</taxon>
        <taxon>Bacillaceae</taxon>
        <taxon>Bacillus</taxon>
    </lineage>
</organism>
<dbReference type="Gene3D" id="3.60.140.10">
    <property type="entry name" value="CNF1/YfiH-like putative cysteine hydrolases"/>
    <property type="match status" value="1"/>
</dbReference>
<dbReference type="Pfam" id="PF02578">
    <property type="entry name" value="Cu-oxidase_4"/>
    <property type="match status" value="1"/>
</dbReference>
<evidence type="ECO:0000256" key="9">
    <source>
        <dbReference type="ARBA" id="ARBA00047989"/>
    </source>
</evidence>
<dbReference type="PANTHER" id="PTHR30616:SF2">
    <property type="entry name" value="PURINE NUCLEOSIDE PHOSPHORYLASE LACC1"/>
    <property type="match status" value="1"/>
</dbReference>
<keyword evidence="14" id="KW-1185">Reference proteome</keyword>
<comment type="catalytic activity">
    <reaction evidence="11">
        <text>S-methyl-5'-thioadenosine + phosphate = 5-(methylsulfanyl)-alpha-D-ribose 1-phosphate + adenine</text>
        <dbReference type="Rhea" id="RHEA:11852"/>
        <dbReference type="ChEBI" id="CHEBI:16708"/>
        <dbReference type="ChEBI" id="CHEBI:17509"/>
        <dbReference type="ChEBI" id="CHEBI:43474"/>
        <dbReference type="ChEBI" id="CHEBI:58533"/>
        <dbReference type="EC" id="2.4.2.28"/>
    </reaction>
    <physiologicalReaction direction="left-to-right" evidence="11">
        <dbReference type="Rhea" id="RHEA:11853"/>
    </physiologicalReaction>
</comment>
<evidence type="ECO:0000256" key="5">
    <source>
        <dbReference type="ARBA" id="ARBA00022679"/>
    </source>
</evidence>
<keyword evidence="7" id="KW-0378">Hydrolase</keyword>
<evidence type="ECO:0000256" key="1">
    <source>
        <dbReference type="ARBA" id="ARBA00000553"/>
    </source>
</evidence>
<dbReference type="GO" id="GO:0017061">
    <property type="term" value="F:S-methyl-5-thioadenosine phosphorylase activity"/>
    <property type="evidence" value="ECO:0007669"/>
    <property type="project" value="UniProtKB-EC"/>
</dbReference>
<accession>A0A1E5LAQ6</accession>
<evidence type="ECO:0000313" key="14">
    <source>
        <dbReference type="Proteomes" id="UP000095209"/>
    </source>
</evidence>
<dbReference type="SUPFAM" id="SSF64438">
    <property type="entry name" value="CNF1/YfiH-like putative cysteine hydrolases"/>
    <property type="match status" value="1"/>
</dbReference>
<comment type="catalytic activity">
    <reaction evidence="10">
        <text>adenosine + phosphate = alpha-D-ribose 1-phosphate + adenine</text>
        <dbReference type="Rhea" id="RHEA:27642"/>
        <dbReference type="ChEBI" id="CHEBI:16335"/>
        <dbReference type="ChEBI" id="CHEBI:16708"/>
        <dbReference type="ChEBI" id="CHEBI:43474"/>
        <dbReference type="ChEBI" id="CHEBI:57720"/>
        <dbReference type="EC" id="2.4.2.1"/>
    </reaction>
    <physiologicalReaction direction="left-to-right" evidence="10">
        <dbReference type="Rhea" id="RHEA:27643"/>
    </physiologicalReaction>
</comment>
<evidence type="ECO:0000256" key="11">
    <source>
        <dbReference type="ARBA" id="ARBA00049893"/>
    </source>
</evidence>
<dbReference type="AlphaFoldDB" id="A0A1E5LAQ6"/>
<keyword evidence="5" id="KW-0808">Transferase</keyword>
<dbReference type="PANTHER" id="PTHR30616">
    <property type="entry name" value="UNCHARACTERIZED PROTEIN YFIH"/>
    <property type="match status" value="1"/>
</dbReference>
<comment type="cofactor">
    <cofactor evidence="2">
        <name>Zn(2+)</name>
        <dbReference type="ChEBI" id="CHEBI:29105"/>
    </cofactor>
</comment>
<comment type="catalytic activity">
    <reaction evidence="1">
        <text>inosine + phosphate = alpha-D-ribose 1-phosphate + hypoxanthine</text>
        <dbReference type="Rhea" id="RHEA:27646"/>
        <dbReference type="ChEBI" id="CHEBI:17368"/>
        <dbReference type="ChEBI" id="CHEBI:17596"/>
        <dbReference type="ChEBI" id="CHEBI:43474"/>
        <dbReference type="ChEBI" id="CHEBI:57720"/>
        <dbReference type="EC" id="2.4.2.1"/>
    </reaction>
    <physiologicalReaction direction="left-to-right" evidence="1">
        <dbReference type="Rhea" id="RHEA:27647"/>
    </physiologicalReaction>
</comment>
<evidence type="ECO:0000313" key="13">
    <source>
        <dbReference type="EMBL" id="OEH91180.1"/>
    </source>
</evidence>
<evidence type="ECO:0000256" key="7">
    <source>
        <dbReference type="ARBA" id="ARBA00022801"/>
    </source>
</evidence>
<reference evidence="13 14" key="1">
    <citation type="submission" date="2016-08" db="EMBL/GenBank/DDBJ databases">
        <title>Genome of Bacillus solimangrovi GH2-4.</title>
        <authorList>
            <person name="Lim S."/>
            <person name="Kim B.-C."/>
        </authorList>
    </citation>
    <scope>NUCLEOTIDE SEQUENCE [LARGE SCALE GENOMIC DNA]</scope>
    <source>
        <strain evidence="13 14">GH2-4</strain>
    </source>
</reference>
<dbReference type="GO" id="GO:0005507">
    <property type="term" value="F:copper ion binding"/>
    <property type="evidence" value="ECO:0007669"/>
    <property type="project" value="TreeGrafter"/>
</dbReference>
<evidence type="ECO:0000256" key="2">
    <source>
        <dbReference type="ARBA" id="ARBA00001947"/>
    </source>
</evidence>
<dbReference type="EMBL" id="MJEH01000063">
    <property type="protein sequence ID" value="OEH91180.1"/>
    <property type="molecule type" value="Genomic_DNA"/>
</dbReference>
<comment type="function">
    <text evidence="3">Purine nucleoside enzyme that catalyzes the phosphorolysis of adenosine and inosine nucleosides, yielding D-ribose 1-phosphate and the respective free bases, adenine and hypoxanthine. Also catalyzes the phosphorolysis of S-methyl-5'-thioadenosine into adenine and S-methyl-5-thio-alpha-D-ribose 1-phosphate. Also has adenosine deaminase activity.</text>
</comment>
<evidence type="ECO:0000256" key="3">
    <source>
        <dbReference type="ARBA" id="ARBA00003215"/>
    </source>
</evidence>
<evidence type="ECO:0000256" key="12">
    <source>
        <dbReference type="RuleBase" id="RU361274"/>
    </source>
</evidence>
<evidence type="ECO:0000256" key="4">
    <source>
        <dbReference type="ARBA" id="ARBA00007353"/>
    </source>
</evidence>
<dbReference type="InterPro" id="IPR038371">
    <property type="entry name" value="Cu_polyphenol_OxRdtase_sf"/>
</dbReference>
<name>A0A1E5LAQ6_9BACI</name>
<gene>
    <name evidence="13" type="ORF">BFG57_06070</name>
</gene>
<comment type="caution">
    <text evidence="13">The sequence shown here is derived from an EMBL/GenBank/DDBJ whole genome shotgun (WGS) entry which is preliminary data.</text>
</comment>
<sequence>MKRNEPFRLSSSSFLEIAPWSHQYDNIVAGISTRNGGVSKPPFDSLNVGFQVKDTLEDIVLNRQILAQSLNSNIDDWITVDQIHGHHIIEVKKEDKRKDAFVSTSNVLGEADGMYTTEGGIYLAASFADCTPLFFFSPKYNLVGITHAGWKGTVAQVGPKMIRIWHEQHGVPLREIRVAVGPAIGQCCYEVDDRVMDHVRNLPYESNNKPFSEKMNGKSQLDLKQLNAQLLLHAGIREENLEVSTHCTSCQKALFFSHRRDEGNTGRMFGVIAMT</sequence>